<dbReference type="SMART" id="SM00327">
    <property type="entry name" value="VWA"/>
    <property type="match status" value="1"/>
</dbReference>
<accession>A0A177AYY3</accession>
<dbReference type="SUPFAM" id="SSF53300">
    <property type="entry name" value="vWA-like"/>
    <property type="match status" value="1"/>
</dbReference>
<dbReference type="InterPro" id="IPR002035">
    <property type="entry name" value="VWF_A"/>
</dbReference>
<dbReference type="GO" id="GO:0005245">
    <property type="term" value="F:voltage-gated calcium channel activity"/>
    <property type="evidence" value="ECO:0007669"/>
    <property type="project" value="TreeGrafter"/>
</dbReference>
<dbReference type="Gene3D" id="3.40.50.410">
    <property type="entry name" value="von Willebrand factor, type A domain"/>
    <property type="match status" value="1"/>
</dbReference>
<protein>
    <recommendedName>
        <fullName evidence="1">VWFA domain-containing protein</fullName>
    </recommendedName>
</protein>
<evidence type="ECO:0000313" key="2">
    <source>
        <dbReference type="EMBL" id="OAF67218.1"/>
    </source>
</evidence>
<organism evidence="2 3">
    <name type="scientific">Intoshia linei</name>
    <dbReference type="NCBI Taxonomy" id="1819745"/>
    <lineage>
        <taxon>Eukaryota</taxon>
        <taxon>Metazoa</taxon>
        <taxon>Spiralia</taxon>
        <taxon>Lophotrochozoa</taxon>
        <taxon>Mesozoa</taxon>
        <taxon>Orthonectida</taxon>
        <taxon>Rhopaluridae</taxon>
        <taxon>Intoshia</taxon>
    </lineage>
</organism>
<dbReference type="InterPro" id="IPR036465">
    <property type="entry name" value="vWFA_dom_sf"/>
</dbReference>
<dbReference type="PANTHER" id="PTHR10166:SF37">
    <property type="entry name" value="STOLID, ISOFORM H"/>
    <property type="match status" value="1"/>
</dbReference>
<dbReference type="Proteomes" id="UP000078046">
    <property type="component" value="Unassembled WGS sequence"/>
</dbReference>
<dbReference type="PROSITE" id="PS50234">
    <property type="entry name" value="VWFA"/>
    <property type="match status" value="1"/>
</dbReference>
<sequence length="714" mass="82650">MKAQQFVDKLKNELDDSIGTSKLIQSVENVLPNLELRPNINYQQVTDKIGKQINSFIIKHREILKNLSVYTEDILRSSVSTDLYLYNKRNNENLIYNYHPPSGLHIPVDIYVNEPKIVKDIALSEKFNLVWPNIHTANQPNIHRLMYASVNGVLRFYPYKNIENASSSNLLYDVRQTEWYQNAVMESKNLLILLDTSGSTFGQTLNLMKKTAIEFISNLALRDKAILIQYSDKVELTKCFSHLMPMNYLNKKLLINDIQMLESNGISNFDNALETAFKILLSEENKSLCNKKIIIFTDSELGYNEEILKTYNDPLVIDIYVFAVSPYLIPITSLKHIACRYGGIIQRISSTGNIKPSVTNIFKSMNRPMDHYTDRKIYISLPSQSFLDKEITNILSMPVYNMSSPTSDLIGVIAMEIKTSTISNIGTDLVYTSDYKFGIDREGYILFYSNTNLLKNPISVNDLEFKNLDVERIFENGNIVVKEKSRNTDYFYLSILENSIVLFLAVPDVKNKGIISKFEDNPRSIYTVMQSIDHNRFSYFYNINQSVLNTNSYEMFQIFDKFSFNGSRKNYEMISSNLYVYWIEHDKLIFKYRFIMNSINYLAVYPIIKSKSIISFIVKYSTMLFSSIETKYLILKINQELNFAARLITKKWKNSLLKWVVGGIFPNEFMTNIASNINGYDMKKFVIIDKYGQFLYGKSSEYDKTKAAESKIMS</sequence>
<proteinExistence type="predicted"/>
<dbReference type="AlphaFoldDB" id="A0A177AYY3"/>
<dbReference type="Pfam" id="PF13519">
    <property type="entry name" value="VWA_2"/>
    <property type="match status" value="1"/>
</dbReference>
<comment type="caution">
    <text evidence="2">The sequence shown here is derived from an EMBL/GenBank/DDBJ whole genome shotgun (WGS) entry which is preliminary data.</text>
</comment>
<feature type="domain" description="VWFA" evidence="1">
    <location>
        <begin position="189"/>
        <end position="365"/>
    </location>
</feature>
<name>A0A177AYY3_9BILA</name>
<reference evidence="2 3" key="1">
    <citation type="submission" date="2016-04" db="EMBL/GenBank/DDBJ databases">
        <title>The genome of Intoshia linei affirms orthonectids as highly simplified spiralians.</title>
        <authorList>
            <person name="Mikhailov K.V."/>
            <person name="Slusarev G.S."/>
            <person name="Nikitin M.A."/>
            <person name="Logacheva M.D."/>
            <person name="Penin A."/>
            <person name="Aleoshin V."/>
            <person name="Panchin Y.V."/>
        </authorList>
    </citation>
    <scope>NUCLEOTIDE SEQUENCE [LARGE SCALE GENOMIC DNA]</scope>
    <source>
        <strain evidence="2">Intl2013</strain>
        <tissue evidence="2">Whole animal</tissue>
    </source>
</reference>
<dbReference type="InterPro" id="IPR051173">
    <property type="entry name" value="Ca_channel_alpha-2/delta"/>
</dbReference>
<dbReference type="PANTHER" id="PTHR10166">
    <property type="entry name" value="VOLTAGE-DEPENDENT CALCIUM CHANNEL SUBUNIT ALPHA-2/DELTA-RELATED"/>
    <property type="match status" value="1"/>
</dbReference>
<keyword evidence="3" id="KW-1185">Reference proteome</keyword>
<evidence type="ECO:0000259" key="1">
    <source>
        <dbReference type="PROSITE" id="PS50234"/>
    </source>
</evidence>
<dbReference type="OrthoDB" id="10054666at2759"/>
<dbReference type="EMBL" id="LWCA01000718">
    <property type="protein sequence ID" value="OAF67218.1"/>
    <property type="molecule type" value="Genomic_DNA"/>
</dbReference>
<gene>
    <name evidence="2" type="ORF">A3Q56_05051</name>
</gene>
<dbReference type="GO" id="GO:0005891">
    <property type="term" value="C:voltage-gated calcium channel complex"/>
    <property type="evidence" value="ECO:0007669"/>
    <property type="project" value="TreeGrafter"/>
</dbReference>
<evidence type="ECO:0000313" key="3">
    <source>
        <dbReference type="Proteomes" id="UP000078046"/>
    </source>
</evidence>